<feature type="chain" id="PRO_5034766119" evidence="5">
    <location>
        <begin position="21"/>
        <end position="394"/>
    </location>
</feature>
<dbReference type="EMBL" id="JACAZH010000024">
    <property type="protein sequence ID" value="KAF7342908.1"/>
    <property type="molecule type" value="Genomic_DNA"/>
</dbReference>
<dbReference type="PANTHER" id="PTHR47966:SF51">
    <property type="entry name" value="BETA-SITE APP-CLEAVING ENZYME, ISOFORM A-RELATED"/>
    <property type="match status" value="1"/>
</dbReference>
<accession>A0A8H6XKI4</accession>
<evidence type="ECO:0000259" key="6">
    <source>
        <dbReference type="PROSITE" id="PS51767"/>
    </source>
</evidence>
<name>A0A8H6XKI4_9AGAR</name>
<organism evidence="7 8">
    <name type="scientific">Mycena sanguinolenta</name>
    <dbReference type="NCBI Taxonomy" id="230812"/>
    <lineage>
        <taxon>Eukaryota</taxon>
        <taxon>Fungi</taxon>
        <taxon>Dikarya</taxon>
        <taxon>Basidiomycota</taxon>
        <taxon>Agaricomycotina</taxon>
        <taxon>Agaricomycetes</taxon>
        <taxon>Agaricomycetidae</taxon>
        <taxon>Agaricales</taxon>
        <taxon>Marasmiineae</taxon>
        <taxon>Mycenaceae</taxon>
        <taxon>Mycena</taxon>
    </lineage>
</organism>
<dbReference type="InterPro" id="IPR021109">
    <property type="entry name" value="Peptidase_aspartic_dom_sf"/>
</dbReference>
<comment type="caution">
    <text evidence="7">The sequence shown here is derived from an EMBL/GenBank/DDBJ whole genome shotgun (WGS) entry which is preliminary data.</text>
</comment>
<keyword evidence="4" id="KW-0378">Hydrolase</keyword>
<feature type="signal peptide" evidence="5">
    <location>
        <begin position="1"/>
        <end position="20"/>
    </location>
</feature>
<dbReference type="CDD" id="cd05471">
    <property type="entry name" value="pepsin_like"/>
    <property type="match status" value="1"/>
</dbReference>
<proteinExistence type="inferred from homology"/>
<feature type="domain" description="Peptidase A1" evidence="6">
    <location>
        <begin position="75"/>
        <end position="390"/>
    </location>
</feature>
<dbReference type="Proteomes" id="UP000623467">
    <property type="component" value="Unassembled WGS sequence"/>
</dbReference>
<dbReference type="Pfam" id="PF00026">
    <property type="entry name" value="Asp"/>
    <property type="match status" value="1"/>
</dbReference>
<dbReference type="InterPro" id="IPR001461">
    <property type="entry name" value="Aspartic_peptidase_A1"/>
</dbReference>
<dbReference type="Gene3D" id="2.40.70.10">
    <property type="entry name" value="Acid Proteases"/>
    <property type="match status" value="2"/>
</dbReference>
<evidence type="ECO:0000256" key="4">
    <source>
        <dbReference type="RuleBase" id="RU000454"/>
    </source>
</evidence>
<dbReference type="InterPro" id="IPR034164">
    <property type="entry name" value="Pepsin-like_dom"/>
</dbReference>
<keyword evidence="4 7" id="KW-0645">Protease</keyword>
<protein>
    <submittedName>
        <fullName evidence="7">Aspartic protease</fullName>
    </submittedName>
</protein>
<sequence length="394" mass="40683">MVRLTSSFVLLAYLVSAAVATPVATPNVLSIPIRKTASGSTKSIKALMARDLVRFNSDAAAAVGEAPATNEDDTYVAATKIGTQTFDLIVDTGSSNTWVGSGTKYKPGSTSTDTGKSFSVSYGSGTVSGTEYTDTLVLGGLTVTKQSIGDGTKSSGFEGVDGIIGFGPVDLTEDTVSGSTTVPTVMNNLLSQGSISTQVLGVSFAPESGSDDDDTNGELTLGGTDSTKFSGSITYTTKTSTSPYSEYWGITVSSITYNGKSIGSSASAIVDTGTTLIYIRNRTAATSAYNSFLSASGGKTDSETGLVSWTTLPTENFAFTIGGVSFSLTPSQFTIPTAQYDVWGLSSGKSYGWIADGGSSAADVNFIIGQKFLENYYSVFDTTNNRVGFAKSAA</sequence>
<dbReference type="PANTHER" id="PTHR47966">
    <property type="entry name" value="BETA-SITE APP-CLEAVING ENZYME, ISOFORM A-RELATED"/>
    <property type="match status" value="1"/>
</dbReference>
<keyword evidence="8" id="KW-1185">Reference proteome</keyword>
<dbReference type="SUPFAM" id="SSF50630">
    <property type="entry name" value="Acid proteases"/>
    <property type="match status" value="1"/>
</dbReference>
<feature type="active site" evidence="3">
    <location>
        <position position="91"/>
    </location>
</feature>
<dbReference type="GO" id="GO:0004190">
    <property type="term" value="F:aspartic-type endopeptidase activity"/>
    <property type="evidence" value="ECO:0007669"/>
    <property type="project" value="UniProtKB-KW"/>
</dbReference>
<dbReference type="InterPro" id="IPR001969">
    <property type="entry name" value="Aspartic_peptidase_AS"/>
</dbReference>
<dbReference type="PROSITE" id="PS51767">
    <property type="entry name" value="PEPTIDASE_A1"/>
    <property type="match status" value="1"/>
</dbReference>
<dbReference type="GO" id="GO:0006508">
    <property type="term" value="P:proteolysis"/>
    <property type="evidence" value="ECO:0007669"/>
    <property type="project" value="UniProtKB-KW"/>
</dbReference>
<feature type="active site" evidence="3">
    <location>
        <position position="271"/>
    </location>
</feature>
<dbReference type="AlphaFoldDB" id="A0A8H6XKI4"/>
<evidence type="ECO:0000256" key="1">
    <source>
        <dbReference type="ARBA" id="ARBA00007447"/>
    </source>
</evidence>
<evidence type="ECO:0000256" key="3">
    <source>
        <dbReference type="PIRSR" id="PIRSR601461-1"/>
    </source>
</evidence>
<evidence type="ECO:0000256" key="2">
    <source>
        <dbReference type="ARBA" id="ARBA00022750"/>
    </source>
</evidence>
<dbReference type="PRINTS" id="PR00792">
    <property type="entry name" value="PEPSIN"/>
</dbReference>
<evidence type="ECO:0000313" key="8">
    <source>
        <dbReference type="Proteomes" id="UP000623467"/>
    </source>
</evidence>
<dbReference type="PROSITE" id="PS00141">
    <property type="entry name" value="ASP_PROTEASE"/>
    <property type="match status" value="2"/>
</dbReference>
<evidence type="ECO:0000313" key="7">
    <source>
        <dbReference type="EMBL" id="KAF7342908.1"/>
    </source>
</evidence>
<keyword evidence="2 4" id="KW-0064">Aspartyl protease</keyword>
<gene>
    <name evidence="7" type="ORF">MSAN_02007200</name>
</gene>
<dbReference type="OrthoDB" id="660550at2759"/>
<keyword evidence="5" id="KW-0732">Signal</keyword>
<evidence type="ECO:0000256" key="5">
    <source>
        <dbReference type="SAM" id="SignalP"/>
    </source>
</evidence>
<comment type="similarity">
    <text evidence="1 4">Belongs to the peptidase A1 family.</text>
</comment>
<reference evidence="7" key="1">
    <citation type="submission" date="2020-05" db="EMBL/GenBank/DDBJ databases">
        <title>Mycena genomes resolve the evolution of fungal bioluminescence.</title>
        <authorList>
            <person name="Tsai I.J."/>
        </authorList>
    </citation>
    <scope>NUCLEOTIDE SEQUENCE</scope>
    <source>
        <strain evidence="7">160909Yilan</strain>
    </source>
</reference>
<dbReference type="InterPro" id="IPR033121">
    <property type="entry name" value="PEPTIDASE_A1"/>
</dbReference>